<feature type="transmembrane region" description="Helical" evidence="1">
    <location>
        <begin position="86"/>
        <end position="109"/>
    </location>
</feature>
<feature type="transmembrane region" description="Helical" evidence="1">
    <location>
        <begin position="12"/>
        <end position="32"/>
    </location>
</feature>
<feature type="transmembrane region" description="Helical" evidence="1">
    <location>
        <begin position="121"/>
        <end position="141"/>
    </location>
</feature>
<reference evidence="2 3" key="1">
    <citation type="submission" date="2011-10" db="EMBL/GenBank/DDBJ databases">
        <title>The Improved High-Quality Draft genome of Leptonema illini DSM 21528.</title>
        <authorList>
            <consortium name="US DOE Joint Genome Institute (JGI-PGF)"/>
            <person name="Lucas S."/>
            <person name="Copeland A."/>
            <person name="Lapidus A."/>
            <person name="Glavina del Rio T."/>
            <person name="Dalin E."/>
            <person name="Tice H."/>
            <person name="Bruce D."/>
            <person name="Goodwin L."/>
            <person name="Pitluck S."/>
            <person name="Peters L."/>
            <person name="Mikhailova N."/>
            <person name="Held B."/>
            <person name="Kyrpides N."/>
            <person name="Mavromatis K."/>
            <person name="Ivanova N."/>
            <person name="Markowitz V."/>
            <person name="Cheng J.-F."/>
            <person name="Hugenholtz P."/>
            <person name="Woyke T."/>
            <person name="Wu D."/>
            <person name="Gronow S."/>
            <person name="Wellnitz S."/>
            <person name="Brambilla E.-M."/>
            <person name="Klenk H.-P."/>
            <person name="Eisen J.A."/>
        </authorList>
    </citation>
    <scope>NUCLEOTIDE SEQUENCE [LARGE SCALE GENOMIC DNA]</scope>
    <source>
        <strain evidence="2 3">DSM 21528</strain>
    </source>
</reference>
<keyword evidence="1" id="KW-0812">Transmembrane</keyword>
<sequence>MYEMTLALHNLLRWIALLLPAIILIRSAMTWLQKTGPGERDIKLVRANVVVYDVQFLIGLVLYIFLSPITAAAFADFKAAMKAPDIRFFAVEHIALMIVAVAFAHLLKVIPAKKEGARRSFLQMILSLILLLVLAVGIPWFRPLFP</sequence>
<protein>
    <submittedName>
        <fullName evidence="2">Uncharacterized protein</fullName>
    </submittedName>
</protein>
<dbReference type="STRING" id="183.GCA_002009735_01190"/>
<name>H2CFY7_9LEPT</name>
<dbReference type="AlphaFoldDB" id="H2CFY7"/>
<dbReference type="RefSeq" id="WP_002774000.1">
    <property type="nucleotide sequence ID" value="NZ_JH597773.1"/>
</dbReference>
<keyword evidence="1" id="KW-0472">Membrane</keyword>
<dbReference type="HOGENOM" id="CLU_134903_1_0_12"/>
<evidence type="ECO:0000313" key="2">
    <source>
        <dbReference type="EMBL" id="EHQ07835.1"/>
    </source>
</evidence>
<evidence type="ECO:0000313" key="3">
    <source>
        <dbReference type="Proteomes" id="UP000005737"/>
    </source>
</evidence>
<keyword evidence="3" id="KW-1185">Reference proteome</keyword>
<organism evidence="2 3">
    <name type="scientific">Leptonema illini DSM 21528</name>
    <dbReference type="NCBI Taxonomy" id="929563"/>
    <lineage>
        <taxon>Bacteria</taxon>
        <taxon>Pseudomonadati</taxon>
        <taxon>Spirochaetota</taxon>
        <taxon>Spirochaetia</taxon>
        <taxon>Leptospirales</taxon>
        <taxon>Leptospiraceae</taxon>
        <taxon>Leptonema</taxon>
    </lineage>
</organism>
<dbReference type="EMBL" id="JH597773">
    <property type="protein sequence ID" value="EHQ07835.1"/>
    <property type="molecule type" value="Genomic_DNA"/>
</dbReference>
<gene>
    <name evidence="2" type="ORF">Lepil_3172</name>
</gene>
<dbReference type="Proteomes" id="UP000005737">
    <property type="component" value="Unassembled WGS sequence"/>
</dbReference>
<accession>H2CFY7</accession>
<proteinExistence type="predicted"/>
<keyword evidence="1" id="KW-1133">Transmembrane helix</keyword>
<evidence type="ECO:0000256" key="1">
    <source>
        <dbReference type="SAM" id="Phobius"/>
    </source>
</evidence>
<feature type="transmembrane region" description="Helical" evidence="1">
    <location>
        <begin position="44"/>
        <end position="66"/>
    </location>
</feature>